<keyword evidence="3" id="KW-1185">Reference proteome</keyword>
<protein>
    <recommendedName>
        <fullName evidence="4">DUF599 domain-containing protein</fullName>
    </recommendedName>
</protein>
<dbReference type="PANTHER" id="PTHR31168:SF21">
    <property type="entry name" value="EMB|CAB89385.1"/>
    <property type="match status" value="1"/>
</dbReference>
<dbReference type="EMBL" id="JAWXYG010000011">
    <property type="protein sequence ID" value="KAK4259740.1"/>
    <property type="molecule type" value="Genomic_DNA"/>
</dbReference>
<reference evidence="2" key="1">
    <citation type="submission" date="2023-10" db="EMBL/GenBank/DDBJ databases">
        <title>Chromosome-level genome of the transformable northern wattle, Acacia crassicarpa.</title>
        <authorList>
            <person name="Massaro I."/>
            <person name="Sinha N.R."/>
            <person name="Poethig S."/>
            <person name="Leichty A.R."/>
        </authorList>
    </citation>
    <scope>NUCLEOTIDE SEQUENCE</scope>
    <source>
        <strain evidence="2">Acra3RX</strain>
        <tissue evidence="2">Leaf</tissue>
    </source>
</reference>
<keyword evidence="1" id="KW-0472">Membrane</keyword>
<gene>
    <name evidence="2" type="ORF">QN277_006041</name>
</gene>
<evidence type="ECO:0008006" key="4">
    <source>
        <dbReference type="Google" id="ProtNLM"/>
    </source>
</evidence>
<sequence length="247" mass="28492">MEFHFQKEYLDLVLVPFGLIIMFGYHLFLLHRYLHRPKTTSLGFENQNRKNWVHKIKQMQNKSVTDLENELSVITANITSATFLATVSLTICSLIGTWIAKSKYNVFLSELIYGDTRTITMTIKYICLQTSFLLAFACFVQSTRHFVHASYLICTPDLDLPIPVESVEKAVLRGTEFWVLGLRSVYFAVNFLLWFFGPIPMFVSSILLVLILHWLDYYTKPLHLNNDQGLGNQKPRGQIQKGKSSMV</sequence>
<name>A0AAE1IXI1_9FABA</name>
<comment type="caution">
    <text evidence="2">The sequence shown here is derived from an EMBL/GenBank/DDBJ whole genome shotgun (WGS) entry which is preliminary data.</text>
</comment>
<keyword evidence="1" id="KW-0812">Transmembrane</keyword>
<accession>A0AAE1IXI1</accession>
<keyword evidence="1" id="KW-1133">Transmembrane helix</keyword>
<evidence type="ECO:0000256" key="1">
    <source>
        <dbReference type="SAM" id="Phobius"/>
    </source>
</evidence>
<organism evidence="2 3">
    <name type="scientific">Acacia crassicarpa</name>
    <name type="common">northern wattle</name>
    <dbReference type="NCBI Taxonomy" id="499986"/>
    <lineage>
        <taxon>Eukaryota</taxon>
        <taxon>Viridiplantae</taxon>
        <taxon>Streptophyta</taxon>
        <taxon>Embryophyta</taxon>
        <taxon>Tracheophyta</taxon>
        <taxon>Spermatophyta</taxon>
        <taxon>Magnoliopsida</taxon>
        <taxon>eudicotyledons</taxon>
        <taxon>Gunneridae</taxon>
        <taxon>Pentapetalae</taxon>
        <taxon>rosids</taxon>
        <taxon>fabids</taxon>
        <taxon>Fabales</taxon>
        <taxon>Fabaceae</taxon>
        <taxon>Caesalpinioideae</taxon>
        <taxon>mimosoid clade</taxon>
        <taxon>Acacieae</taxon>
        <taxon>Acacia</taxon>
    </lineage>
</organism>
<dbReference type="Proteomes" id="UP001293593">
    <property type="component" value="Unassembled WGS sequence"/>
</dbReference>
<feature type="transmembrane region" description="Helical" evidence="1">
    <location>
        <begin position="191"/>
        <end position="215"/>
    </location>
</feature>
<dbReference type="PANTHER" id="PTHR31168">
    <property type="entry name" value="OS02G0292800 PROTEIN"/>
    <property type="match status" value="1"/>
</dbReference>
<feature type="transmembrane region" description="Helical" evidence="1">
    <location>
        <begin position="12"/>
        <end position="34"/>
    </location>
</feature>
<evidence type="ECO:0000313" key="2">
    <source>
        <dbReference type="EMBL" id="KAK4259740.1"/>
    </source>
</evidence>
<feature type="transmembrane region" description="Helical" evidence="1">
    <location>
        <begin position="78"/>
        <end position="100"/>
    </location>
</feature>
<evidence type="ECO:0000313" key="3">
    <source>
        <dbReference type="Proteomes" id="UP001293593"/>
    </source>
</evidence>
<proteinExistence type="predicted"/>
<feature type="transmembrane region" description="Helical" evidence="1">
    <location>
        <begin position="121"/>
        <end position="142"/>
    </location>
</feature>
<dbReference type="InterPro" id="IPR006747">
    <property type="entry name" value="DUF599"/>
</dbReference>
<dbReference type="Pfam" id="PF04654">
    <property type="entry name" value="DUF599"/>
    <property type="match status" value="1"/>
</dbReference>
<dbReference type="AlphaFoldDB" id="A0AAE1IXI1"/>